<gene>
    <name evidence="3" type="ORF">TPSB3V08_LOCUS5212</name>
</gene>
<dbReference type="AlphaFoldDB" id="A0A7R9H4U3"/>
<feature type="compositionally biased region" description="Acidic residues" evidence="1">
    <location>
        <begin position="553"/>
        <end position="576"/>
    </location>
</feature>
<feature type="compositionally biased region" description="Acidic residues" evidence="1">
    <location>
        <begin position="403"/>
        <end position="415"/>
    </location>
</feature>
<keyword evidence="2" id="KW-0472">Membrane</keyword>
<feature type="region of interest" description="Disordered" evidence="1">
    <location>
        <begin position="389"/>
        <end position="422"/>
    </location>
</feature>
<name>A0A7R9H4U3_TIMPO</name>
<keyword evidence="2" id="KW-0812">Transmembrane</keyword>
<keyword evidence="2" id="KW-1133">Transmembrane helix</keyword>
<evidence type="ECO:0008006" key="4">
    <source>
        <dbReference type="Google" id="ProtNLM"/>
    </source>
</evidence>
<protein>
    <recommendedName>
        <fullName evidence="4">Kelch domain-containing protein 4</fullName>
    </recommendedName>
</protein>
<dbReference type="PANTHER" id="PTHR46063">
    <property type="entry name" value="KELCH DOMAIN-CONTAINING PROTEIN"/>
    <property type="match status" value="1"/>
</dbReference>
<feature type="transmembrane region" description="Helical" evidence="2">
    <location>
        <begin position="111"/>
        <end position="129"/>
    </location>
</feature>
<feature type="region of interest" description="Disordered" evidence="1">
    <location>
        <begin position="1"/>
        <end position="20"/>
    </location>
</feature>
<feature type="region of interest" description="Disordered" evidence="1">
    <location>
        <begin position="543"/>
        <end position="595"/>
    </location>
</feature>
<evidence type="ECO:0000256" key="2">
    <source>
        <dbReference type="SAM" id="Phobius"/>
    </source>
</evidence>
<organism evidence="3">
    <name type="scientific">Timema poppense</name>
    <name type="common">Walking stick</name>
    <dbReference type="NCBI Taxonomy" id="170557"/>
    <lineage>
        <taxon>Eukaryota</taxon>
        <taxon>Metazoa</taxon>
        <taxon>Ecdysozoa</taxon>
        <taxon>Arthropoda</taxon>
        <taxon>Hexapoda</taxon>
        <taxon>Insecta</taxon>
        <taxon>Pterygota</taxon>
        <taxon>Neoptera</taxon>
        <taxon>Polyneoptera</taxon>
        <taxon>Phasmatodea</taxon>
        <taxon>Timematodea</taxon>
        <taxon>Timematoidea</taxon>
        <taxon>Timematidae</taxon>
        <taxon>Timema</taxon>
    </lineage>
</organism>
<evidence type="ECO:0000256" key="1">
    <source>
        <dbReference type="SAM" id="MobiDB-lite"/>
    </source>
</evidence>
<dbReference type="PANTHER" id="PTHR46063:SF1">
    <property type="entry name" value="KELCH DOMAIN-CONTAINING PROTEIN 4"/>
    <property type="match status" value="1"/>
</dbReference>
<dbReference type="InterPro" id="IPR052588">
    <property type="entry name" value="Kelch_domain_protein"/>
</dbReference>
<dbReference type="Pfam" id="PF24681">
    <property type="entry name" value="Kelch_KLHDC2_KLHL20_DRC7"/>
    <property type="match status" value="1"/>
</dbReference>
<sequence>MGKKDKNKKKGKGAEKTAAKTDKKLSLKLKKELAVIGEDDIENIVLEIEKEEKKRNTVVECIVPPPSRRANFSLTPHKDKEELILFGGEYFNGQKLVEAVLFSQVMLERRWMVLVSDVVVMAMMLEYVYNDLFFYNIPRNQWLLLKAPGGPPPRCGHQAVALSANKGQLWVFGGEYSSPSQSQFYHYRDLWVYHFADKKWEKITTAGGPSARSGHRMVYIKKQLLVFGGFHDNLRNYKYFNDLYAFDLANYKWKRLEPKGTPPCPRSGCLMVALQDGRVLIHGGYSKTKLNKDSDQGTIHMDMFLLTPEKNDETGTKWKWVSVKHMGVGFSARCGMSVAVAPGNRAYTFGGVFDVEQEEDLSGEFFNDLHHLDLDKIMWRNVTLSGKRELGKSKKRRRKDEEGNVEGDGSADEGGSDQNITDMDVTTEDQDADYDGTSKPTVVPSTTILSDDGVFKVTQGPIPQPSSSQEVVGSEAAKNQHLFTPSPRMNCGLVIKDGVLYLYGGLIEDGDKQLTLSDFYSLNLHKLDEWKTIIPNDLASHEWLESDSSSGDDGSENSETETDSDEDGDSEEEDTVDDNHTCEDKKKEESPMETE</sequence>
<dbReference type="EMBL" id="OD002720">
    <property type="protein sequence ID" value="CAD7405956.1"/>
    <property type="molecule type" value="Genomic_DNA"/>
</dbReference>
<dbReference type="SUPFAM" id="SSF117281">
    <property type="entry name" value="Kelch motif"/>
    <property type="match status" value="2"/>
</dbReference>
<dbReference type="InterPro" id="IPR015915">
    <property type="entry name" value="Kelch-typ_b-propeller"/>
</dbReference>
<proteinExistence type="predicted"/>
<dbReference type="Gene3D" id="2.120.10.80">
    <property type="entry name" value="Kelch-type beta propeller"/>
    <property type="match status" value="1"/>
</dbReference>
<feature type="compositionally biased region" description="Basic residues" evidence="1">
    <location>
        <begin position="1"/>
        <end position="11"/>
    </location>
</feature>
<feature type="compositionally biased region" description="Basic and acidic residues" evidence="1">
    <location>
        <begin position="577"/>
        <end position="595"/>
    </location>
</feature>
<reference evidence="3" key="1">
    <citation type="submission" date="2020-11" db="EMBL/GenBank/DDBJ databases">
        <authorList>
            <person name="Tran Van P."/>
        </authorList>
    </citation>
    <scope>NUCLEOTIDE SEQUENCE</scope>
</reference>
<evidence type="ECO:0000313" key="3">
    <source>
        <dbReference type="EMBL" id="CAD7405956.1"/>
    </source>
</evidence>
<accession>A0A7R9H4U3</accession>